<organism evidence="2 3">
    <name type="scientific">Mycena citricolor</name>
    <dbReference type="NCBI Taxonomy" id="2018698"/>
    <lineage>
        <taxon>Eukaryota</taxon>
        <taxon>Fungi</taxon>
        <taxon>Dikarya</taxon>
        <taxon>Basidiomycota</taxon>
        <taxon>Agaricomycotina</taxon>
        <taxon>Agaricomycetes</taxon>
        <taxon>Agaricomycetidae</taxon>
        <taxon>Agaricales</taxon>
        <taxon>Marasmiineae</taxon>
        <taxon>Mycenaceae</taxon>
        <taxon>Mycena</taxon>
    </lineage>
</organism>
<dbReference type="Proteomes" id="UP001295794">
    <property type="component" value="Unassembled WGS sequence"/>
</dbReference>
<name>A0AAD2HHE8_9AGAR</name>
<dbReference type="AlphaFoldDB" id="A0AAD2HHE8"/>
<sequence length="638" mass="72477">MHSHPITYSYSNSFPAKEALITAVSHSRDAFTPLLGAIALYFLALDGSSQRATWRVKLIESLKLQHRLMDSLEEVVERLLQCPAGMILDSTKENPCELDWLFSFIVNGTSHVHLPVYFFLGEGDAAVIRATHLEAYPSMHAIRLDVQHRIHAMILLPPTPVATEEYVFVQSDMRQFGIIPNPEYYAALETERWQFPPVKPFSGQKAGESYVDFFARRKARNEHKLEAETNQHRQTRLQREQNAKSQSCPGKKGARVFIWEQRDHFWIRRLVQRGEVEDEWVNFAESQCVYDLFANKWDLCTPLNPEAQVSYDDDNDNDFYSQAFAQDFDNNLPTGLSEEMQSKLNDASAVMQHVDKYHAMNVEEERLWVTPVLDATAQNPVRAVLEYRVGLLDSPGSSFSEDEMLRTDISTHFLGDGLASTPKPLSDASRALLKALNKAKVVNNLPRELFDLGNKEIADNVWFSSGLVVTVLEDIRDKPHRSTGYVLKPRNQGEGGREVLLFSAATLMYLVHRRCQNHFEIISHLHDLGAPFTIVVEGSTLGPSSYQPELFRCHSLGVRPEGYKPDQHDLCTYWDLLKRFLLSLRGRLALQAGGVVARLARMIIHDSNLKLCSDDVDIEMAEQQLRSGATSLYYHALT</sequence>
<dbReference type="EMBL" id="CAVNYO010000405">
    <property type="protein sequence ID" value="CAK5275887.1"/>
    <property type="molecule type" value="Genomic_DNA"/>
</dbReference>
<gene>
    <name evidence="2" type="ORF">MYCIT1_LOCUS23964</name>
</gene>
<keyword evidence="3" id="KW-1185">Reference proteome</keyword>
<evidence type="ECO:0000313" key="2">
    <source>
        <dbReference type="EMBL" id="CAK5275887.1"/>
    </source>
</evidence>
<protein>
    <submittedName>
        <fullName evidence="2">Uncharacterized protein</fullName>
    </submittedName>
</protein>
<feature type="compositionally biased region" description="Basic and acidic residues" evidence="1">
    <location>
        <begin position="224"/>
        <end position="242"/>
    </location>
</feature>
<proteinExistence type="predicted"/>
<evidence type="ECO:0000313" key="3">
    <source>
        <dbReference type="Proteomes" id="UP001295794"/>
    </source>
</evidence>
<feature type="region of interest" description="Disordered" evidence="1">
    <location>
        <begin position="224"/>
        <end position="249"/>
    </location>
</feature>
<reference evidence="2" key="1">
    <citation type="submission" date="2023-11" db="EMBL/GenBank/DDBJ databases">
        <authorList>
            <person name="De Vega J J."/>
            <person name="De Vega J J."/>
        </authorList>
    </citation>
    <scope>NUCLEOTIDE SEQUENCE</scope>
</reference>
<accession>A0AAD2HHE8</accession>
<comment type="caution">
    <text evidence="2">The sequence shown here is derived from an EMBL/GenBank/DDBJ whole genome shotgun (WGS) entry which is preliminary data.</text>
</comment>
<evidence type="ECO:0000256" key="1">
    <source>
        <dbReference type="SAM" id="MobiDB-lite"/>
    </source>
</evidence>